<comment type="caution">
    <text evidence="1">The sequence shown here is derived from an EMBL/GenBank/DDBJ whole genome shotgun (WGS) entry which is preliminary data.</text>
</comment>
<accession>A0A9W6HHR1</accession>
<evidence type="ECO:0000313" key="1">
    <source>
        <dbReference type="EMBL" id="GLJ80824.1"/>
    </source>
</evidence>
<gene>
    <name evidence="1" type="ORF">GCM10017586_25070</name>
</gene>
<dbReference type="AlphaFoldDB" id="A0A9W6HHR1"/>
<reference evidence="1" key="2">
    <citation type="submission" date="2023-01" db="EMBL/GenBank/DDBJ databases">
        <authorList>
            <person name="Sun Q."/>
            <person name="Evtushenko L."/>
        </authorList>
    </citation>
    <scope>NUCLEOTIDE SEQUENCE</scope>
    <source>
        <strain evidence="1">VKM Ac-1447</strain>
    </source>
</reference>
<dbReference type="EMBL" id="BSEO01000014">
    <property type="protein sequence ID" value="GLJ80824.1"/>
    <property type="molecule type" value="Genomic_DNA"/>
</dbReference>
<reference evidence="1" key="1">
    <citation type="journal article" date="2014" name="Int. J. Syst. Evol. Microbiol.">
        <title>Complete genome sequence of Corynebacterium casei LMG S-19264T (=DSM 44701T), isolated from a smear-ripened cheese.</title>
        <authorList>
            <consortium name="US DOE Joint Genome Institute (JGI-PGF)"/>
            <person name="Walter F."/>
            <person name="Albersmeier A."/>
            <person name="Kalinowski J."/>
            <person name="Ruckert C."/>
        </authorList>
    </citation>
    <scope>NUCLEOTIDE SEQUENCE</scope>
    <source>
        <strain evidence="1">VKM Ac-1447</strain>
    </source>
</reference>
<evidence type="ECO:0000313" key="2">
    <source>
        <dbReference type="Proteomes" id="UP001142317"/>
    </source>
</evidence>
<dbReference type="Proteomes" id="UP001142317">
    <property type="component" value="Unassembled WGS sequence"/>
</dbReference>
<organism evidence="1 2">
    <name type="scientific">Microbacterium imperiale</name>
    <dbReference type="NCBI Taxonomy" id="33884"/>
    <lineage>
        <taxon>Bacteria</taxon>
        <taxon>Bacillati</taxon>
        <taxon>Actinomycetota</taxon>
        <taxon>Actinomycetes</taxon>
        <taxon>Micrococcales</taxon>
        <taxon>Microbacteriaceae</taxon>
        <taxon>Microbacterium</taxon>
    </lineage>
</organism>
<protein>
    <submittedName>
        <fullName evidence="1">Uncharacterized protein</fullName>
    </submittedName>
</protein>
<name>A0A9W6HHR1_9MICO</name>
<sequence>MNARPDPSAGESLGEAGERIRSAAPILGDRATDDDCRIRRAMIDEALAVRGIHPGAHEWHTALLVDGHVAGVWVNSVEEAELELTVWWGTRCHWVTVDPQCLLFHEYFPKGKRSAAEAERRFPLAPPRALRDRFAPADSLLDGIWPPSASTTSVAR</sequence>
<proteinExistence type="predicted"/>
<keyword evidence="2" id="KW-1185">Reference proteome</keyword>